<evidence type="ECO:0000259" key="4">
    <source>
        <dbReference type="PROSITE" id="PS50011"/>
    </source>
</evidence>
<name>A0A9P9DKT3_9HYPO</name>
<dbReference type="Pfam" id="PF00069">
    <property type="entry name" value="Pkinase"/>
    <property type="match status" value="1"/>
</dbReference>
<dbReference type="InterPro" id="IPR011009">
    <property type="entry name" value="Kinase-like_dom_sf"/>
</dbReference>
<dbReference type="GO" id="GO:0005524">
    <property type="term" value="F:ATP binding"/>
    <property type="evidence" value="ECO:0007669"/>
    <property type="project" value="InterPro"/>
</dbReference>
<keyword evidence="2 3" id="KW-0040">ANK repeat</keyword>
<dbReference type="PROSITE" id="PS00108">
    <property type="entry name" value="PROTEIN_KINASE_ST"/>
    <property type="match status" value="1"/>
</dbReference>
<dbReference type="SMART" id="SM00248">
    <property type="entry name" value="ANK"/>
    <property type="match status" value="8"/>
</dbReference>
<keyword evidence="6" id="KW-1185">Reference proteome</keyword>
<gene>
    <name evidence="5" type="ORF">EDB81DRAFT_814621</name>
</gene>
<evidence type="ECO:0000256" key="3">
    <source>
        <dbReference type="PROSITE-ProRule" id="PRU00023"/>
    </source>
</evidence>
<dbReference type="SUPFAM" id="SSF56112">
    <property type="entry name" value="Protein kinase-like (PK-like)"/>
    <property type="match status" value="1"/>
</dbReference>
<evidence type="ECO:0000256" key="1">
    <source>
        <dbReference type="ARBA" id="ARBA00022737"/>
    </source>
</evidence>
<accession>A0A9P9DKT3</accession>
<dbReference type="Pfam" id="PF13637">
    <property type="entry name" value="Ank_4"/>
    <property type="match status" value="1"/>
</dbReference>
<evidence type="ECO:0000313" key="6">
    <source>
        <dbReference type="Proteomes" id="UP000738349"/>
    </source>
</evidence>
<dbReference type="GO" id="GO:0005737">
    <property type="term" value="C:cytoplasm"/>
    <property type="evidence" value="ECO:0007669"/>
    <property type="project" value="TreeGrafter"/>
</dbReference>
<dbReference type="Gene3D" id="1.10.510.10">
    <property type="entry name" value="Transferase(Phosphotransferase) domain 1"/>
    <property type="match status" value="1"/>
</dbReference>
<dbReference type="InterPro" id="IPR002110">
    <property type="entry name" value="Ankyrin_rpt"/>
</dbReference>
<comment type="caution">
    <text evidence="5">The sequence shown here is derived from an EMBL/GenBank/DDBJ whole genome shotgun (WGS) entry which is preliminary data.</text>
</comment>
<dbReference type="Proteomes" id="UP000738349">
    <property type="component" value="Unassembled WGS sequence"/>
</dbReference>
<reference evidence="5" key="1">
    <citation type="journal article" date="2021" name="Nat. Commun.">
        <title>Genetic determinants of endophytism in the Arabidopsis root mycobiome.</title>
        <authorList>
            <person name="Mesny F."/>
            <person name="Miyauchi S."/>
            <person name="Thiergart T."/>
            <person name="Pickel B."/>
            <person name="Atanasova L."/>
            <person name="Karlsson M."/>
            <person name="Huettel B."/>
            <person name="Barry K.W."/>
            <person name="Haridas S."/>
            <person name="Chen C."/>
            <person name="Bauer D."/>
            <person name="Andreopoulos W."/>
            <person name="Pangilinan J."/>
            <person name="LaButti K."/>
            <person name="Riley R."/>
            <person name="Lipzen A."/>
            <person name="Clum A."/>
            <person name="Drula E."/>
            <person name="Henrissat B."/>
            <person name="Kohler A."/>
            <person name="Grigoriev I.V."/>
            <person name="Martin F.M."/>
            <person name="Hacquard S."/>
        </authorList>
    </citation>
    <scope>NUCLEOTIDE SEQUENCE</scope>
    <source>
        <strain evidence="5">MPI-CAGE-AT-0147</strain>
    </source>
</reference>
<dbReference type="SMART" id="SM00220">
    <property type="entry name" value="S_TKc"/>
    <property type="match status" value="1"/>
</dbReference>
<dbReference type="GO" id="GO:0004672">
    <property type="term" value="F:protein kinase activity"/>
    <property type="evidence" value="ECO:0007669"/>
    <property type="project" value="InterPro"/>
</dbReference>
<keyword evidence="1" id="KW-0677">Repeat</keyword>
<feature type="repeat" description="ANK" evidence="3">
    <location>
        <begin position="1042"/>
        <end position="1062"/>
    </location>
</feature>
<protein>
    <recommendedName>
        <fullName evidence="4">Protein kinase domain-containing protein</fullName>
    </recommendedName>
</protein>
<dbReference type="PROSITE" id="PS50011">
    <property type="entry name" value="PROTEIN_KINASE_DOM"/>
    <property type="match status" value="1"/>
</dbReference>
<dbReference type="InterPro" id="IPR000719">
    <property type="entry name" value="Prot_kinase_dom"/>
</dbReference>
<dbReference type="SUPFAM" id="SSF48403">
    <property type="entry name" value="Ankyrin repeat"/>
    <property type="match status" value="1"/>
</dbReference>
<feature type="repeat" description="ANK" evidence="3">
    <location>
        <begin position="590"/>
        <end position="622"/>
    </location>
</feature>
<dbReference type="Gene3D" id="1.25.40.20">
    <property type="entry name" value="Ankyrin repeat-containing domain"/>
    <property type="match status" value="4"/>
</dbReference>
<sequence>MMDLTPVRRFYTATRVSASPLMLGPAEFIKLALDFFDLPYLYFKRTLKLDAATGASFQVRYFDIHTENINPIIMQKFEANLKLKTGQWLVAKHIAPATAEYAKMIAEADVSSDGVRLGSMIQEIRVLSHSPLRSHANIVNILGFSWEKDKDEYDRRWPILIMEAADCGSMKEFLDLAGPPLTMPSVALSLAADIASGLQALHSCGVVHGDLKPENVLIYQLSQDTFRAKISDFGSASIIEDLRAAESVSITLPGFSPPWEAPEAYGNIHLDNLSKVDVYGFGLLCCHLAASGADIFSEFRHCSPLNMTEAKYDFTEISAFKNDSMKMIRHAKNLIHSELDMTSVQAIRFSQIVDMTLGKSPANRRSMTEVCKALCTGDISEEADLDFEPVPLLPIDDLSSDEHPEYQDLTRLDRDLMRVASDDIVASWHARSVAEIGSNDPEKVDRGAQRLFWLSRGLLSEALGCGLTSTALEWLLLSATAGSPEAKASVYNVFSALEQVIPIDSLADWLLDACYAGEESAERDLKELFSDLYPGALKCLRTTYCGYGQDCFGERWRNEYPLDSIDDTLETWLEDGRSLDELHDYPGLACGMAWLHYASSYGRLDVVEFLVRKGADPNITNDYGETPLFMACQSGHFDVVRFLCPLTRNDSDKHEALTANELQFLGRFDPAKTKEAANLLVEWGANINQPNDDKQQTPLAYILNQHGPNCMEAVGALLALGADPLIKDYHGLDSLAHAACQLSFHLVQVILRYIPVESMAQCKAEALWFVLEMDNYDVFVNGGKHHVDKLEGTIKLLLNNDTCSLFRDITGHSVFVFSCAKASLAVVRCLFNLIPECSLNEWIPSAEEWYTPLMAAVVRRRVDVALYLLELNSNPGLAHPTTLWTPLFYAVPGSPQIVNALVRSVEMTQSWKAAGHYINQRDRDGFTAFEVAVAGEFFEAADILANYQPDFLTFAIPYEDDSTCLLNFLGLTVDKADQLLYLLDLIGPAADLPRVDNEEVTVLHAVTGLPIDRAPQQEVESIIDAIISRFPNPDNANCLTKAGETPLHFAARFGNLYAIRKLEDAYKENMSRNTVNSNGFTALDEAESREFQDISELGYLARARFRRRTEETVAYLVRKGVGRNGNLGTRRSDRL</sequence>
<dbReference type="CDD" id="cd00180">
    <property type="entry name" value="PKc"/>
    <property type="match status" value="1"/>
</dbReference>
<dbReference type="OrthoDB" id="5106064at2759"/>
<feature type="domain" description="Protein kinase" evidence="4">
    <location>
        <begin position="42"/>
        <end position="393"/>
    </location>
</feature>
<dbReference type="PANTHER" id="PTHR24198:SF165">
    <property type="entry name" value="ANKYRIN REPEAT-CONTAINING PROTEIN-RELATED"/>
    <property type="match status" value="1"/>
</dbReference>
<dbReference type="PROSITE" id="PS50297">
    <property type="entry name" value="ANK_REP_REGION"/>
    <property type="match status" value="3"/>
</dbReference>
<dbReference type="PROSITE" id="PS50088">
    <property type="entry name" value="ANK_REPEAT"/>
    <property type="match status" value="3"/>
</dbReference>
<dbReference type="PANTHER" id="PTHR24198">
    <property type="entry name" value="ANKYRIN REPEAT AND PROTEIN KINASE DOMAIN-CONTAINING PROTEIN"/>
    <property type="match status" value="1"/>
</dbReference>
<dbReference type="EMBL" id="JAGMUV010000025">
    <property type="protein sequence ID" value="KAH7120734.1"/>
    <property type="molecule type" value="Genomic_DNA"/>
</dbReference>
<evidence type="ECO:0000313" key="5">
    <source>
        <dbReference type="EMBL" id="KAH7120734.1"/>
    </source>
</evidence>
<feature type="repeat" description="ANK" evidence="3">
    <location>
        <begin position="623"/>
        <end position="643"/>
    </location>
</feature>
<dbReference type="InterPro" id="IPR036770">
    <property type="entry name" value="Ankyrin_rpt-contain_sf"/>
</dbReference>
<dbReference type="AlphaFoldDB" id="A0A9P9DKT3"/>
<proteinExistence type="predicted"/>
<dbReference type="InterPro" id="IPR008271">
    <property type="entry name" value="Ser/Thr_kinase_AS"/>
</dbReference>
<organism evidence="5 6">
    <name type="scientific">Dactylonectria macrodidyma</name>
    <dbReference type="NCBI Taxonomy" id="307937"/>
    <lineage>
        <taxon>Eukaryota</taxon>
        <taxon>Fungi</taxon>
        <taxon>Dikarya</taxon>
        <taxon>Ascomycota</taxon>
        <taxon>Pezizomycotina</taxon>
        <taxon>Sordariomycetes</taxon>
        <taxon>Hypocreomycetidae</taxon>
        <taxon>Hypocreales</taxon>
        <taxon>Nectriaceae</taxon>
        <taxon>Dactylonectria</taxon>
    </lineage>
</organism>
<evidence type="ECO:0000256" key="2">
    <source>
        <dbReference type="ARBA" id="ARBA00023043"/>
    </source>
</evidence>